<keyword evidence="1" id="KW-0245">EGF-like domain</keyword>
<comment type="caution">
    <text evidence="1">Lacks conserved residue(s) required for the propagation of feature annotation.</text>
</comment>
<dbReference type="Proteomes" id="UP001328107">
    <property type="component" value="Unassembled WGS sequence"/>
</dbReference>
<evidence type="ECO:0000313" key="5">
    <source>
        <dbReference type="Proteomes" id="UP001328107"/>
    </source>
</evidence>
<feature type="disulfide bond" evidence="1">
    <location>
        <begin position="41"/>
        <end position="50"/>
    </location>
</feature>
<feature type="non-terminal residue" evidence="4">
    <location>
        <position position="1"/>
    </location>
</feature>
<evidence type="ECO:0000313" key="4">
    <source>
        <dbReference type="EMBL" id="GMR60079.1"/>
    </source>
</evidence>
<name>A0AAN5DBK0_9BILA</name>
<comment type="caution">
    <text evidence="4">The sequence shown here is derived from an EMBL/GenBank/DDBJ whole genome shotgun (WGS) entry which is preliminary data.</text>
</comment>
<dbReference type="Gene3D" id="2.10.25.10">
    <property type="entry name" value="Laminin"/>
    <property type="match status" value="1"/>
</dbReference>
<keyword evidence="5" id="KW-1185">Reference proteome</keyword>
<feature type="signal peptide" evidence="2">
    <location>
        <begin position="1"/>
        <end position="15"/>
    </location>
</feature>
<keyword evidence="2" id="KW-0732">Signal</keyword>
<reference evidence="5" key="1">
    <citation type="submission" date="2022-10" db="EMBL/GenBank/DDBJ databases">
        <title>Genome assembly of Pristionchus species.</title>
        <authorList>
            <person name="Yoshida K."/>
            <person name="Sommer R.J."/>
        </authorList>
    </citation>
    <scope>NUCLEOTIDE SEQUENCE [LARGE SCALE GENOMIC DNA]</scope>
    <source>
        <strain evidence="5">RS5460</strain>
    </source>
</reference>
<evidence type="ECO:0000256" key="2">
    <source>
        <dbReference type="SAM" id="SignalP"/>
    </source>
</evidence>
<protein>
    <recommendedName>
        <fullName evidence="3">EGF-like domain-containing protein</fullName>
    </recommendedName>
</protein>
<dbReference type="EMBL" id="BTRK01000006">
    <property type="protein sequence ID" value="GMR60079.1"/>
    <property type="molecule type" value="Genomic_DNA"/>
</dbReference>
<feature type="chain" id="PRO_5042943098" description="EGF-like domain-containing protein" evidence="2">
    <location>
        <begin position="16"/>
        <end position="77"/>
    </location>
</feature>
<evidence type="ECO:0000256" key="1">
    <source>
        <dbReference type="PROSITE-ProRule" id="PRU00076"/>
    </source>
</evidence>
<keyword evidence="1" id="KW-1015">Disulfide bond</keyword>
<dbReference type="InterPro" id="IPR000742">
    <property type="entry name" value="EGF"/>
</dbReference>
<gene>
    <name evidence="4" type="ORF">PMAYCL1PPCAC_30274</name>
</gene>
<organism evidence="4 5">
    <name type="scientific">Pristionchus mayeri</name>
    <dbReference type="NCBI Taxonomy" id="1317129"/>
    <lineage>
        <taxon>Eukaryota</taxon>
        <taxon>Metazoa</taxon>
        <taxon>Ecdysozoa</taxon>
        <taxon>Nematoda</taxon>
        <taxon>Chromadorea</taxon>
        <taxon>Rhabditida</taxon>
        <taxon>Rhabditina</taxon>
        <taxon>Diplogasteromorpha</taxon>
        <taxon>Diplogasteroidea</taxon>
        <taxon>Neodiplogasteridae</taxon>
        <taxon>Pristionchus</taxon>
    </lineage>
</organism>
<dbReference type="PROSITE" id="PS00022">
    <property type="entry name" value="EGF_1"/>
    <property type="match status" value="1"/>
</dbReference>
<evidence type="ECO:0000259" key="3">
    <source>
        <dbReference type="PROSITE" id="PS50026"/>
    </source>
</evidence>
<accession>A0AAN5DBK0</accession>
<feature type="domain" description="EGF-like" evidence="3">
    <location>
        <begin position="14"/>
        <end position="51"/>
    </location>
</feature>
<dbReference type="PROSITE" id="PS50026">
    <property type="entry name" value="EGF_3"/>
    <property type="match status" value="1"/>
</dbReference>
<dbReference type="PROSITE" id="PS01186">
    <property type="entry name" value="EGF_2"/>
    <property type="match status" value="1"/>
</dbReference>
<dbReference type="AlphaFoldDB" id="A0AAN5DBK0"/>
<proteinExistence type="predicted"/>
<sequence>TVLFLLALLAIPTNSQQCDSKVACNGNGLCFGSTQASTCNCFEGFVGARCQFKIPDQNQESAVNPVIRARRTSGEKA</sequence>
<dbReference type="SUPFAM" id="SSF57196">
    <property type="entry name" value="EGF/Laminin"/>
    <property type="match status" value="1"/>
</dbReference>